<dbReference type="EMBL" id="OIVN01005190">
    <property type="protein sequence ID" value="SPD21304.1"/>
    <property type="molecule type" value="Genomic_DNA"/>
</dbReference>
<feature type="region of interest" description="Disordered" evidence="1">
    <location>
        <begin position="21"/>
        <end position="40"/>
    </location>
</feature>
<dbReference type="PANTHER" id="PTHR33484">
    <property type="entry name" value="BNAC07G33360D PROTEIN"/>
    <property type="match status" value="1"/>
</dbReference>
<evidence type="ECO:0000256" key="1">
    <source>
        <dbReference type="SAM" id="MobiDB-lite"/>
    </source>
</evidence>
<dbReference type="AlphaFoldDB" id="A0A2N9IAZ8"/>
<reference evidence="2" key="1">
    <citation type="submission" date="2018-02" db="EMBL/GenBank/DDBJ databases">
        <authorList>
            <person name="Cohen D.B."/>
            <person name="Kent A.D."/>
        </authorList>
    </citation>
    <scope>NUCLEOTIDE SEQUENCE</scope>
</reference>
<accession>A0A2N9IAZ8</accession>
<proteinExistence type="predicted"/>
<evidence type="ECO:0000313" key="2">
    <source>
        <dbReference type="EMBL" id="SPD21304.1"/>
    </source>
</evidence>
<sequence>MVPTTDLVKVGIEAFALLEESNMGRKTRPPPHPYQPTTNTTLHTREVIDCYQAAQMCGGVLIVDCRNKKSLPALRKVNEAIVNRS</sequence>
<protein>
    <submittedName>
        <fullName evidence="2">Uncharacterized protein</fullName>
    </submittedName>
</protein>
<name>A0A2N9IAZ8_FAGSY</name>
<organism evidence="2">
    <name type="scientific">Fagus sylvatica</name>
    <name type="common">Beechnut</name>
    <dbReference type="NCBI Taxonomy" id="28930"/>
    <lineage>
        <taxon>Eukaryota</taxon>
        <taxon>Viridiplantae</taxon>
        <taxon>Streptophyta</taxon>
        <taxon>Embryophyta</taxon>
        <taxon>Tracheophyta</taxon>
        <taxon>Spermatophyta</taxon>
        <taxon>Magnoliopsida</taxon>
        <taxon>eudicotyledons</taxon>
        <taxon>Gunneridae</taxon>
        <taxon>Pentapetalae</taxon>
        <taxon>rosids</taxon>
        <taxon>fabids</taxon>
        <taxon>Fagales</taxon>
        <taxon>Fagaceae</taxon>
        <taxon>Fagus</taxon>
    </lineage>
</organism>
<gene>
    <name evidence="2" type="ORF">FSB_LOCUS49186</name>
</gene>